<dbReference type="Pfam" id="PF08388">
    <property type="entry name" value="GIIM"/>
    <property type="match status" value="1"/>
</dbReference>
<dbReference type="GO" id="GO:0003964">
    <property type="term" value="F:RNA-directed DNA polymerase activity"/>
    <property type="evidence" value="ECO:0007669"/>
    <property type="project" value="UniProtKB-KW"/>
</dbReference>
<evidence type="ECO:0000313" key="11">
    <source>
        <dbReference type="EMBL" id="ERP30974.1"/>
    </source>
</evidence>
<reference evidence="11 12" key="1">
    <citation type="journal article" date="2013" name="Environ. Microbiol.">
        <title>Genome analysis of Chitinivibrio alkaliphilus gen. nov., sp. nov., a novel extremely haloalkaliphilic anaerobic chitinolytic bacterium from the candidate phylum Termite Group 3.</title>
        <authorList>
            <person name="Sorokin D.Y."/>
            <person name="Gumerov V.M."/>
            <person name="Rakitin A.L."/>
            <person name="Beletsky A.V."/>
            <person name="Damste J.S."/>
            <person name="Muyzer G."/>
            <person name="Mardanov A.V."/>
            <person name="Ravin N.V."/>
        </authorList>
    </citation>
    <scope>NUCLEOTIDE SEQUENCE [LARGE SCALE GENOMIC DNA]</scope>
    <source>
        <strain evidence="11 12">ACht1</strain>
    </source>
</reference>
<dbReference type="Pfam" id="PF00078">
    <property type="entry name" value="RVT_1"/>
    <property type="match status" value="1"/>
</dbReference>
<keyword evidence="5" id="KW-0460">Magnesium</keyword>
<dbReference type="InterPro" id="IPR030931">
    <property type="entry name" value="Group_II_RT_mat"/>
</dbReference>
<dbReference type="PANTHER" id="PTHR34047:SF8">
    <property type="entry name" value="PROTEIN YKFC"/>
    <property type="match status" value="1"/>
</dbReference>
<evidence type="ECO:0000256" key="1">
    <source>
        <dbReference type="ARBA" id="ARBA00012493"/>
    </source>
</evidence>
<evidence type="ECO:0000256" key="4">
    <source>
        <dbReference type="ARBA" id="ARBA00022723"/>
    </source>
</evidence>
<dbReference type="GO" id="GO:0003723">
    <property type="term" value="F:RNA binding"/>
    <property type="evidence" value="ECO:0007669"/>
    <property type="project" value="InterPro"/>
</dbReference>
<feature type="domain" description="Reverse transcriptase" evidence="10">
    <location>
        <begin position="65"/>
        <end position="291"/>
    </location>
</feature>
<dbReference type="PRINTS" id="PR00866">
    <property type="entry name" value="RNADNAPOLMS"/>
</dbReference>
<dbReference type="PANTHER" id="PTHR34047">
    <property type="entry name" value="NUCLEAR INTRON MATURASE 1, MITOCHONDRIAL-RELATED"/>
    <property type="match status" value="1"/>
</dbReference>
<keyword evidence="3" id="KW-0548">Nucleotidyltransferase</keyword>
<dbReference type="EC" id="2.7.7.49" evidence="1"/>
<dbReference type="GO" id="GO:0051607">
    <property type="term" value="P:defense response to virus"/>
    <property type="evidence" value="ECO:0007669"/>
    <property type="project" value="UniProtKB-KW"/>
</dbReference>
<accession>U7D392</accession>
<comment type="similarity">
    <text evidence="8">Belongs to the bacterial reverse transcriptase family.</text>
</comment>
<gene>
    <name evidence="11" type="ORF">CALK_2169</name>
</gene>
<dbReference type="CDD" id="cd01651">
    <property type="entry name" value="RT_G2_intron"/>
    <property type="match status" value="1"/>
</dbReference>
<dbReference type="PATRIC" id="fig|1313304.3.peg.2064"/>
<evidence type="ECO:0000256" key="2">
    <source>
        <dbReference type="ARBA" id="ARBA00022679"/>
    </source>
</evidence>
<dbReference type="GO" id="GO:0046872">
    <property type="term" value="F:metal ion binding"/>
    <property type="evidence" value="ECO:0007669"/>
    <property type="project" value="UniProtKB-KW"/>
</dbReference>
<keyword evidence="7" id="KW-0051">Antiviral defense</keyword>
<evidence type="ECO:0000313" key="12">
    <source>
        <dbReference type="Proteomes" id="UP000017148"/>
    </source>
</evidence>
<evidence type="ECO:0000256" key="9">
    <source>
        <dbReference type="ARBA" id="ARBA00048173"/>
    </source>
</evidence>
<evidence type="ECO:0000256" key="5">
    <source>
        <dbReference type="ARBA" id="ARBA00022842"/>
    </source>
</evidence>
<dbReference type="InterPro" id="IPR043502">
    <property type="entry name" value="DNA/RNA_pol_sf"/>
</dbReference>
<evidence type="ECO:0000256" key="6">
    <source>
        <dbReference type="ARBA" id="ARBA00022918"/>
    </source>
</evidence>
<comment type="caution">
    <text evidence="11">The sequence shown here is derived from an EMBL/GenBank/DDBJ whole genome shotgun (WGS) entry which is preliminary data.</text>
</comment>
<dbReference type="InterPro" id="IPR013597">
    <property type="entry name" value="Mat_intron_G2"/>
</dbReference>
<dbReference type="InterPro" id="IPR000477">
    <property type="entry name" value="RT_dom"/>
</dbReference>
<keyword evidence="6 11" id="KW-0695">RNA-directed DNA polymerase</keyword>
<dbReference type="Gene3D" id="3.30.70.270">
    <property type="match status" value="1"/>
</dbReference>
<dbReference type="PROSITE" id="PS50878">
    <property type="entry name" value="RT_POL"/>
    <property type="match status" value="1"/>
</dbReference>
<dbReference type="InterPro" id="IPR000123">
    <property type="entry name" value="Reverse_transcriptase_msDNA"/>
</dbReference>
<organism evidence="11 12">
    <name type="scientific">Chitinivibrio alkaliphilus ACht1</name>
    <dbReference type="NCBI Taxonomy" id="1313304"/>
    <lineage>
        <taxon>Bacteria</taxon>
        <taxon>Pseudomonadati</taxon>
        <taxon>Fibrobacterota</taxon>
        <taxon>Chitinivibrionia</taxon>
        <taxon>Chitinivibrionales</taxon>
        <taxon>Chitinivibrionaceae</taxon>
        <taxon>Chitinivibrio</taxon>
    </lineage>
</organism>
<dbReference type="NCBIfam" id="TIGR04416">
    <property type="entry name" value="group_II_RT_mat"/>
    <property type="match status" value="1"/>
</dbReference>
<dbReference type="InterPro" id="IPR051083">
    <property type="entry name" value="GrpII_Intron_Splice-Mob/Def"/>
</dbReference>
<dbReference type="EMBL" id="ASJR01000024">
    <property type="protein sequence ID" value="ERP30974.1"/>
    <property type="molecule type" value="Genomic_DNA"/>
</dbReference>
<keyword evidence="4" id="KW-0479">Metal-binding</keyword>
<evidence type="ECO:0000256" key="8">
    <source>
        <dbReference type="ARBA" id="ARBA00034120"/>
    </source>
</evidence>
<dbReference type="InterPro" id="IPR043128">
    <property type="entry name" value="Rev_trsase/Diguanyl_cyclase"/>
</dbReference>
<dbReference type="eggNOG" id="COG3344">
    <property type="taxonomic scope" value="Bacteria"/>
</dbReference>
<dbReference type="Proteomes" id="UP000017148">
    <property type="component" value="Unassembled WGS sequence"/>
</dbReference>
<name>U7D392_9BACT</name>
<dbReference type="AlphaFoldDB" id="U7D392"/>
<evidence type="ECO:0000256" key="7">
    <source>
        <dbReference type="ARBA" id="ARBA00023118"/>
    </source>
</evidence>
<comment type="catalytic activity">
    <reaction evidence="9">
        <text>DNA(n) + a 2'-deoxyribonucleoside 5'-triphosphate = DNA(n+1) + diphosphate</text>
        <dbReference type="Rhea" id="RHEA:22508"/>
        <dbReference type="Rhea" id="RHEA-COMP:17339"/>
        <dbReference type="Rhea" id="RHEA-COMP:17340"/>
        <dbReference type="ChEBI" id="CHEBI:33019"/>
        <dbReference type="ChEBI" id="CHEBI:61560"/>
        <dbReference type="ChEBI" id="CHEBI:173112"/>
        <dbReference type="EC" id="2.7.7.49"/>
    </reaction>
</comment>
<evidence type="ECO:0000256" key="3">
    <source>
        <dbReference type="ARBA" id="ARBA00022695"/>
    </source>
</evidence>
<evidence type="ECO:0000259" key="10">
    <source>
        <dbReference type="PROSITE" id="PS50878"/>
    </source>
</evidence>
<sequence length="436" mass="50647">MSAYTSASVNDNSFPDRGNLLEQLVDSINMRTAYERVVKNKGSAGIDGMKVDQLRNYLNIHWSQIKEELLAGTYQPKPVRQVEIPKSSGGMRKLGIPTVVDRMIQQAMHQILNPIFDPLFSENSFGFRSGRSAHDAVRQAQKFQHEGYRWVVDLDLKQFFDEVNHDVLMSLIAKRVKDKGMLRLIRSFLRSGVMTGGVESQRIKGTPQGGPLSPLLSNILLNEFDRELEKRGHRFCRYADDCNIYVKTRRSGERVLNSITRFLEKRLKLIVNEEKSAVARPWQRTFLGFSFTNHKRCEIRIAPKSVLKFGKSMKSVFRTGKGRNLKRFIKEILNPKLIGWINYYRLAETKGYAEGLDGWIRRHLRKILWRQWKRPRTRFQKLMKADIAEERAVESSFNKRGAWFNAGASHMNEAFRKKFFDYLGLESLLRRVLAVR</sequence>
<proteinExistence type="inferred from homology"/>
<dbReference type="STRING" id="1313304.CALK_2169"/>
<dbReference type="SUPFAM" id="SSF56672">
    <property type="entry name" value="DNA/RNA polymerases"/>
    <property type="match status" value="1"/>
</dbReference>
<keyword evidence="2" id="KW-0808">Transferase</keyword>
<protein>
    <recommendedName>
        <fullName evidence="1">RNA-directed DNA polymerase</fullName>
        <ecNumber evidence="1">2.7.7.49</ecNumber>
    </recommendedName>
</protein>
<keyword evidence="12" id="KW-1185">Reference proteome</keyword>